<dbReference type="InterPro" id="IPR014043">
    <property type="entry name" value="Acyl_transferase_dom"/>
</dbReference>
<evidence type="ECO:0000256" key="2">
    <source>
        <dbReference type="ARBA" id="ARBA00022553"/>
    </source>
</evidence>
<dbReference type="InterPro" id="IPR050091">
    <property type="entry name" value="PKS_NRPS_Biosynth_Enz"/>
</dbReference>
<dbReference type="SUPFAM" id="SSF52151">
    <property type="entry name" value="FabD/lysophospholipase-like"/>
    <property type="match status" value="1"/>
</dbReference>
<dbReference type="Pfam" id="PF08242">
    <property type="entry name" value="Methyltransf_12"/>
    <property type="match status" value="1"/>
</dbReference>
<keyword evidence="2" id="KW-0597">Phosphoprotein</keyword>
<dbReference type="Gene3D" id="3.40.366.10">
    <property type="entry name" value="Malonyl-Coenzyme A Acyl Carrier Protein, domain 2"/>
    <property type="match status" value="1"/>
</dbReference>
<dbReference type="Gene3D" id="3.40.50.720">
    <property type="entry name" value="NAD(P)-binding Rossmann-like Domain"/>
    <property type="match status" value="1"/>
</dbReference>
<dbReference type="InterPro" id="IPR013968">
    <property type="entry name" value="PKS_KR"/>
</dbReference>
<dbReference type="InterPro" id="IPR057326">
    <property type="entry name" value="KR_dom"/>
</dbReference>
<dbReference type="GO" id="GO:0004312">
    <property type="term" value="F:fatty acid synthase activity"/>
    <property type="evidence" value="ECO:0007669"/>
    <property type="project" value="TreeGrafter"/>
</dbReference>
<dbReference type="Pfam" id="PF08659">
    <property type="entry name" value="KR"/>
    <property type="match status" value="1"/>
</dbReference>
<dbReference type="SUPFAM" id="SSF51735">
    <property type="entry name" value="NAD(P)-binding Rossmann-fold domains"/>
    <property type="match status" value="1"/>
</dbReference>
<dbReference type="SMART" id="SM00822">
    <property type="entry name" value="PKS_KR"/>
    <property type="match status" value="1"/>
</dbReference>
<dbReference type="EMBL" id="JARKIF010000015">
    <property type="protein sequence ID" value="KAJ7622413.1"/>
    <property type="molecule type" value="Genomic_DNA"/>
</dbReference>
<dbReference type="InterPro" id="IPR014031">
    <property type="entry name" value="Ketoacyl_synth_C"/>
</dbReference>
<dbReference type="GO" id="GO:0044550">
    <property type="term" value="P:secondary metabolite biosynthetic process"/>
    <property type="evidence" value="ECO:0007669"/>
    <property type="project" value="UniProtKB-ARBA"/>
</dbReference>
<dbReference type="Gene3D" id="3.30.70.250">
    <property type="entry name" value="Malonyl-CoA ACP transacylase, ACP-binding"/>
    <property type="match status" value="1"/>
</dbReference>
<dbReference type="InterPro" id="IPR029063">
    <property type="entry name" value="SAM-dependent_MTases_sf"/>
</dbReference>
<feature type="domain" description="PKS/mFAS DH" evidence="6">
    <location>
        <begin position="536"/>
        <end position="839"/>
    </location>
</feature>
<feature type="domain" description="Ketosynthase family 3 (KS3)" evidence="5">
    <location>
        <begin position="1"/>
        <end position="143"/>
    </location>
</feature>
<evidence type="ECO:0000256" key="4">
    <source>
        <dbReference type="PROSITE-ProRule" id="PRU01363"/>
    </source>
</evidence>
<dbReference type="InterPro" id="IPR020841">
    <property type="entry name" value="PKS_Beta-ketoAc_synthase_dom"/>
</dbReference>
<dbReference type="Pfam" id="PF21089">
    <property type="entry name" value="PKS_DH_N"/>
    <property type="match status" value="1"/>
</dbReference>
<dbReference type="PROSITE" id="PS00012">
    <property type="entry name" value="PHOSPHOPANTETHEINE"/>
    <property type="match status" value="2"/>
</dbReference>
<dbReference type="InterPro" id="IPR029058">
    <property type="entry name" value="AB_hydrolase_fold"/>
</dbReference>
<dbReference type="PANTHER" id="PTHR43775">
    <property type="entry name" value="FATTY ACID SYNTHASE"/>
    <property type="match status" value="1"/>
</dbReference>
<dbReference type="Gene3D" id="3.40.50.1820">
    <property type="entry name" value="alpha/beta hydrolase"/>
    <property type="match status" value="1"/>
</dbReference>
<sequence length="2156" mass="234771">MSFISPQIRGTAIQSTGSKMPLYVPNGSTQKEVIRMAYLRAGRDPTDVDFAELHMTGTSVGDPIEANAVAEIFAREDPLCVGSVKGNLGHLEAAAFLASLLKACLILEKRMIPPTAHRGLYRPYQSVVTFVVGGLSPTAVDQISNSIRKANLSDVDTMRACAVTLSRRARQLPDARPQHPPPVSFIFSGQGPQNLEMGRGLFAVFPVFRSTILELDGVYRRVVGESLLETTGLFISSASSPSIVLSPDGWPVTITVSAIAMLQIALFDLLVSVGITPSSLAGHSAGETAVLYASGAGSKEMALEIAIARGQSMTITESPNLGMASLACSADVARAIISRMSGAVEISCYNSPNSVTISGTSTLLAEAVDLARADGIFAQRIRTMVPGHSSYMDPIRDECMARMEDIFARYTGPRVPRIPVFSTCTGETLVNAFTPAYFWSNCRHAVLFSSAISSVLEFHTDAAPIFLEISCHPVLATLIASHGVTDKSVLCPMRRASAEDAEFSETLARITLLGYNSCDLSGLYGVSDFKPSFLDHPMVHRPIPPPKTYSDVTRSTERGGLLSGAVVNDITHPVLAQHIINGQPILPATGFLEMALGTGANLLWDVEFVSIFSLSAQNTARLMLERSGCSWSLTSVDSSSSLQSAREHARGFMDVFTVETPKSIDLKSLWSSLPELSMKGEYALYFYPSLRPFVDFGPAFRKVLRCRGKPSEAIAEIQAPSVEDGLARDLLHPAALDACIHIILHPDVLKKDSKSYDITVADTSGTVICELTNLVLQRLSAPLPPILRRYDLDFQPVSVLPDEVMTEATYSQREPSDEAALFTILDSLAARMISKSLQNNPAVGDDVSRRRYLDFAKRAASTEATLETLHEEHLRTKYPAHFEVTDRIASVHETVFTSSKEAVGKLYSDDLMTRFYNQHSGISTVYPEVVKSFSSLLDSLQKNGKRVVNILEVGAGTGLLTRYLAEVLRKSDLLTEYTVTDASYGLASELARTIEGPKMTPKLYDLTKDPVDQGLVAESHDVIVALHVLHAVPDLRTCLSNLRKLLVPGGTLFVIEMDGTSWPGKVGSVWYDCVFGSFSEWFGFADGRAHCTMSPAGWMEMLKGLGFINSHANIEPGMGGHNFLFTSQKPVASVSTQGAIDPHHIIPYALGNEVDLQHRIKELDPGTPLDVYIATVEGRDGDSAMGLCAALRREFPGWSIRLAIFSSAIKPSVRIIYLSKHRNVFDNGEPVVLFSNDGSPCVSRIVLTPPPTFAPADYPPTPEDPDYVMVEIVSSEKTALHVHGFIGRVLTSPLMSPGNLVLGITDQPMAPILVVNLGCIAHLDAQSFPDPHRIIELIAPSLTLDALPKSLSRKRPAVFIAMKDGRLSDSFIKHFSSVSTVDLFHCDLEKATTLESVDVVITDSLTSAQYPALRHLVSASGRFIVWNALVREHIREGSERLAGALDLVSCAQSPSLHLTLEQPLASALFHADKCYIVLGGIGGLGVDLAVWMYQHGARQIVLTSRRGIASLDHETDEETLVKVAYLRGRADLTLRLEACDATDVQATSRLLQSIGMPMGGCFQMSLVLSDALFVNQTEEKFSAVRDSKLKVFETFAAAVDVGQLEFYVAFSSISGLVGIAGQSNYASACTALEGALSRHQNAFCVVLPEVRDVGYLHRADSRHIDKSKNGVFAISMSPAHLWCCVQDGLQTIKEGSVPCTRYIPDLDWSALHAQYPLPRAFHHILRTAEHSPKIGADNASPIFTEEDVFEVVLSFVEVEKEVFDSKRPLLSYGLDSLSAARLSAALEPFLQVSQVQLLSGVSWEELRRRIVPTESSSTQPFAEQEVLQVVLSFVEVEKEAFDYKRPLLSYGLDSLTAARLSAALQPFLQVSQMQLLAGVSWDELRRKIVSADSVGEEPNIVELCAGPGIPLFVFPGIDGGLGPILPLRTHFSGTLWGVQVTHFTPTSPFSAQAAFFVEKIREKQPQGPYRLGAYSASGVIVVAIAKLLEASGEEVSQVVFIDHFPLLWTHEAMWAHVYEDLATAADSAIGQVADMSRVDSVYGPGNEFKMEGHENVEILRRLTQALLSFLGEFQPRNDPEAARDSFIEWVSSVKAPFSLVAAEAGIVTTLPEASREAWAELGLRRCRKPVKCLHVPGIGHYGICSDERTAKFLQEY</sequence>
<dbReference type="InterPro" id="IPR001227">
    <property type="entry name" value="Ac_transferase_dom_sf"/>
</dbReference>
<dbReference type="PROSITE" id="PS52019">
    <property type="entry name" value="PKS_MFAS_DH"/>
    <property type="match status" value="1"/>
</dbReference>
<name>A0AAD7BJ85_9AGAR</name>
<evidence type="ECO:0000259" key="6">
    <source>
        <dbReference type="PROSITE" id="PS52019"/>
    </source>
</evidence>
<dbReference type="Proteomes" id="UP001221142">
    <property type="component" value="Unassembled WGS sequence"/>
</dbReference>
<dbReference type="Gene3D" id="3.10.129.110">
    <property type="entry name" value="Polyketide synthase dehydratase"/>
    <property type="match status" value="1"/>
</dbReference>
<dbReference type="InterPro" id="IPR016039">
    <property type="entry name" value="Thiolase-like"/>
</dbReference>
<dbReference type="SUPFAM" id="SSF55048">
    <property type="entry name" value="Probable ACP-binding domain of malonyl-CoA ACP transacylase"/>
    <property type="match status" value="1"/>
</dbReference>
<protein>
    <submittedName>
        <fullName evidence="7">Acyl transferase domain-containing protein</fullName>
    </submittedName>
</protein>
<dbReference type="PROSITE" id="PS52004">
    <property type="entry name" value="KS3_2"/>
    <property type="match status" value="1"/>
</dbReference>
<dbReference type="SUPFAM" id="SSF53335">
    <property type="entry name" value="S-adenosyl-L-methionine-dependent methyltransferases"/>
    <property type="match status" value="1"/>
</dbReference>
<dbReference type="InterPro" id="IPR020807">
    <property type="entry name" value="PKS_DH"/>
</dbReference>
<keyword evidence="8" id="KW-1185">Reference proteome</keyword>
<dbReference type="GO" id="GO:0006633">
    <property type="term" value="P:fatty acid biosynthetic process"/>
    <property type="evidence" value="ECO:0007669"/>
    <property type="project" value="TreeGrafter"/>
</dbReference>
<dbReference type="InterPro" id="IPR016036">
    <property type="entry name" value="Malonyl_transacylase_ACP-bd"/>
</dbReference>
<dbReference type="InterPro" id="IPR049552">
    <property type="entry name" value="PKS_DH_N"/>
</dbReference>
<evidence type="ECO:0000259" key="5">
    <source>
        <dbReference type="PROSITE" id="PS52004"/>
    </source>
</evidence>
<feature type="active site" description="Proton acceptor; for dehydratase activity" evidence="4">
    <location>
        <position position="578"/>
    </location>
</feature>
<organism evidence="7 8">
    <name type="scientific">Roridomyces roridus</name>
    <dbReference type="NCBI Taxonomy" id="1738132"/>
    <lineage>
        <taxon>Eukaryota</taxon>
        <taxon>Fungi</taxon>
        <taxon>Dikarya</taxon>
        <taxon>Basidiomycota</taxon>
        <taxon>Agaricomycotina</taxon>
        <taxon>Agaricomycetes</taxon>
        <taxon>Agaricomycetidae</taxon>
        <taxon>Agaricales</taxon>
        <taxon>Marasmiineae</taxon>
        <taxon>Mycenaceae</taxon>
        <taxon>Roridomyces</taxon>
    </lineage>
</organism>
<dbReference type="CDD" id="cd02440">
    <property type="entry name" value="AdoMet_MTases"/>
    <property type="match status" value="1"/>
</dbReference>
<dbReference type="Pfam" id="PF00698">
    <property type="entry name" value="Acyl_transf_1"/>
    <property type="match status" value="1"/>
</dbReference>
<evidence type="ECO:0000313" key="8">
    <source>
        <dbReference type="Proteomes" id="UP001221142"/>
    </source>
</evidence>
<dbReference type="InterPro" id="IPR006162">
    <property type="entry name" value="Ppantetheine_attach_site"/>
</dbReference>
<keyword evidence="1" id="KW-0596">Phosphopantetheine</keyword>
<dbReference type="InterPro" id="IPR049900">
    <property type="entry name" value="PKS_mFAS_DH"/>
</dbReference>
<dbReference type="InterPro" id="IPR016035">
    <property type="entry name" value="Acyl_Trfase/lysoPLipase"/>
</dbReference>
<dbReference type="Pfam" id="PF02801">
    <property type="entry name" value="Ketoacyl-synt_C"/>
    <property type="match status" value="1"/>
</dbReference>
<dbReference type="InterPro" id="IPR013217">
    <property type="entry name" value="Methyltransf_12"/>
</dbReference>
<dbReference type="Pfam" id="PF14765">
    <property type="entry name" value="PS-DH"/>
    <property type="match status" value="1"/>
</dbReference>
<dbReference type="SMART" id="SM00827">
    <property type="entry name" value="PKS_AT"/>
    <property type="match status" value="1"/>
</dbReference>
<dbReference type="SMART" id="SM00826">
    <property type="entry name" value="PKS_DH"/>
    <property type="match status" value="1"/>
</dbReference>
<dbReference type="Gene3D" id="3.40.47.10">
    <property type="match status" value="1"/>
</dbReference>
<dbReference type="PANTHER" id="PTHR43775:SF37">
    <property type="entry name" value="SI:DKEY-61P9.11"/>
    <property type="match status" value="1"/>
</dbReference>
<feature type="active site" description="Proton donor; for dehydratase activity" evidence="4">
    <location>
        <position position="737"/>
    </location>
</feature>
<dbReference type="Gene3D" id="3.40.50.150">
    <property type="entry name" value="Vaccinia Virus protein VP39"/>
    <property type="match status" value="1"/>
</dbReference>
<feature type="region of interest" description="C-terminal hotdog fold" evidence="4">
    <location>
        <begin position="678"/>
        <end position="839"/>
    </location>
</feature>
<dbReference type="InterPro" id="IPR042104">
    <property type="entry name" value="PKS_dehydratase_sf"/>
</dbReference>
<dbReference type="SUPFAM" id="SSF53474">
    <property type="entry name" value="alpha/beta-Hydrolases"/>
    <property type="match status" value="1"/>
</dbReference>
<keyword evidence="3 7" id="KW-0808">Transferase</keyword>
<dbReference type="InterPro" id="IPR049551">
    <property type="entry name" value="PKS_DH_C"/>
</dbReference>
<evidence type="ECO:0000256" key="3">
    <source>
        <dbReference type="ARBA" id="ARBA00022679"/>
    </source>
</evidence>
<accession>A0AAD7BJ85</accession>
<dbReference type="SUPFAM" id="SSF53901">
    <property type="entry name" value="Thiolase-like"/>
    <property type="match status" value="1"/>
</dbReference>
<comment type="caution">
    <text evidence="7">The sequence shown here is derived from an EMBL/GenBank/DDBJ whole genome shotgun (WGS) entry which is preliminary data.</text>
</comment>
<proteinExistence type="predicted"/>
<dbReference type="InterPro" id="IPR036291">
    <property type="entry name" value="NAD(P)-bd_dom_sf"/>
</dbReference>
<reference evidence="7" key="1">
    <citation type="submission" date="2023-03" db="EMBL/GenBank/DDBJ databases">
        <title>Massive genome expansion in bonnet fungi (Mycena s.s.) driven by repeated elements and novel gene families across ecological guilds.</title>
        <authorList>
            <consortium name="Lawrence Berkeley National Laboratory"/>
            <person name="Harder C.B."/>
            <person name="Miyauchi S."/>
            <person name="Viragh M."/>
            <person name="Kuo A."/>
            <person name="Thoen E."/>
            <person name="Andreopoulos B."/>
            <person name="Lu D."/>
            <person name="Skrede I."/>
            <person name="Drula E."/>
            <person name="Henrissat B."/>
            <person name="Morin E."/>
            <person name="Kohler A."/>
            <person name="Barry K."/>
            <person name="LaButti K."/>
            <person name="Morin E."/>
            <person name="Salamov A."/>
            <person name="Lipzen A."/>
            <person name="Mereny Z."/>
            <person name="Hegedus B."/>
            <person name="Baldrian P."/>
            <person name="Stursova M."/>
            <person name="Weitz H."/>
            <person name="Taylor A."/>
            <person name="Grigoriev I.V."/>
            <person name="Nagy L.G."/>
            <person name="Martin F."/>
            <person name="Kauserud H."/>
        </authorList>
    </citation>
    <scope>NUCLEOTIDE SEQUENCE</scope>
    <source>
        <strain evidence="7">9284</strain>
    </source>
</reference>
<dbReference type="SMART" id="SM00825">
    <property type="entry name" value="PKS_KS"/>
    <property type="match status" value="1"/>
</dbReference>
<gene>
    <name evidence="7" type="ORF">FB45DRAFT_1061921</name>
</gene>
<evidence type="ECO:0000313" key="7">
    <source>
        <dbReference type="EMBL" id="KAJ7622413.1"/>
    </source>
</evidence>
<evidence type="ECO:0000256" key="1">
    <source>
        <dbReference type="ARBA" id="ARBA00022450"/>
    </source>
</evidence>
<feature type="region of interest" description="N-terminal hotdog fold" evidence="4">
    <location>
        <begin position="536"/>
        <end position="660"/>
    </location>
</feature>